<dbReference type="GO" id="GO:0003677">
    <property type="term" value="F:DNA binding"/>
    <property type="evidence" value="ECO:0007669"/>
    <property type="project" value="InterPro"/>
</dbReference>
<evidence type="ECO:0000256" key="4">
    <source>
        <dbReference type="ARBA" id="ARBA00023163"/>
    </source>
</evidence>
<sequence length="185" mass="22168">MKKEAALIKKIKRKQDKEAANELISSYYKEMYRFLYKQTLQKELAMDLTQEVFISVLQSIQTFDQRKASFRTWLYRLATNRIIDYYRSKYYKYHQLIDPIEEESLNDEEDFTIRLEQQQDLEKVVAVVNQLDAGSQEIFRLKLFAEYTFRNIAEVLDLPESTVKTKFYTAQKYVKQAWKEGAHEG</sequence>
<dbReference type="GO" id="GO:0006352">
    <property type="term" value="P:DNA-templated transcription initiation"/>
    <property type="evidence" value="ECO:0007669"/>
    <property type="project" value="InterPro"/>
</dbReference>
<organism evidence="7 8">
    <name type="scientific">Halalkalibacter oceani</name>
    <dbReference type="NCBI Taxonomy" id="1653776"/>
    <lineage>
        <taxon>Bacteria</taxon>
        <taxon>Bacillati</taxon>
        <taxon>Bacillota</taxon>
        <taxon>Bacilli</taxon>
        <taxon>Bacillales</taxon>
        <taxon>Bacillaceae</taxon>
        <taxon>Halalkalibacter</taxon>
    </lineage>
</organism>
<dbReference type="RefSeq" id="WP_251224129.1">
    <property type="nucleotide sequence ID" value="NZ_JAMBOL010000014.1"/>
</dbReference>
<gene>
    <name evidence="7" type="ORF">M3202_14995</name>
</gene>
<evidence type="ECO:0000256" key="3">
    <source>
        <dbReference type="ARBA" id="ARBA00023082"/>
    </source>
</evidence>
<dbReference type="Gene3D" id="1.10.10.10">
    <property type="entry name" value="Winged helix-like DNA-binding domain superfamily/Winged helix DNA-binding domain"/>
    <property type="match status" value="1"/>
</dbReference>
<comment type="caution">
    <text evidence="7">The sequence shown here is derived from an EMBL/GenBank/DDBJ whole genome shotgun (WGS) entry which is preliminary data.</text>
</comment>
<feature type="domain" description="RNA polymerase sigma factor 70 region 4 type 2" evidence="6">
    <location>
        <begin position="122"/>
        <end position="167"/>
    </location>
</feature>
<accession>A0A9X2DTT4</accession>
<evidence type="ECO:0000256" key="1">
    <source>
        <dbReference type="ARBA" id="ARBA00010641"/>
    </source>
</evidence>
<keyword evidence="3" id="KW-0731">Sigma factor</keyword>
<name>A0A9X2DTT4_9BACI</name>
<evidence type="ECO:0000256" key="2">
    <source>
        <dbReference type="ARBA" id="ARBA00023015"/>
    </source>
</evidence>
<dbReference type="InterPro" id="IPR007627">
    <property type="entry name" value="RNA_pol_sigma70_r2"/>
</dbReference>
<dbReference type="InterPro" id="IPR014284">
    <property type="entry name" value="RNA_pol_sigma-70_dom"/>
</dbReference>
<dbReference type="PANTHER" id="PTHR43133">
    <property type="entry name" value="RNA POLYMERASE ECF-TYPE SIGMA FACTO"/>
    <property type="match status" value="1"/>
</dbReference>
<dbReference type="SUPFAM" id="SSF88946">
    <property type="entry name" value="Sigma2 domain of RNA polymerase sigma factors"/>
    <property type="match status" value="1"/>
</dbReference>
<dbReference type="NCBIfam" id="TIGR02937">
    <property type="entry name" value="sigma70-ECF"/>
    <property type="match status" value="1"/>
</dbReference>
<dbReference type="Proteomes" id="UP001139179">
    <property type="component" value="Unassembled WGS sequence"/>
</dbReference>
<dbReference type="InterPro" id="IPR013325">
    <property type="entry name" value="RNA_pol_sigma_r2"/>
</dbReference>
<protein>
    <submittedName>
        <fullName evidence="7">Sigma-70 family RNA polymerase sigma factor</fullName>
    </submittedName>
</protein>
<dbReference type="AlphaFoldDB" id="A0A9X2DTT4"/>
<dbReference type="SUPFAM" id="SSF88659">
    <property type="entry name" value="Sigma3 and sigma4 domains of RNA polymerase sigma factors"/>
    <property type="match status" value="1"/>
</dbReference>
<evidence type="ECO:0000259" key="6">
    <source>
        <dbReference type="Pfam" id="PF08281"/>
    </source>
</evidence>
<dbReference type="InterPro" id="IPR013324">
    <property type="entry name" value="RNA_pol_sigma_r3/r4-like"/>
</dbReference>
<keyword evidence="2" id="KW-0805">Transcription regulation</keyword>
<proteinExistence type="inferred from homology"/>
<keyword evidence="8" id="KW-1185">Reference proteome</keyword>
<dbReference type="Pfam" id="PF08281">
    <property type="entry name" value="Sigma70_r4_2"/>
    <property type="match status" value="1"/>
</dbReference>
<keyword evidence="4" id="KW-0804">Transcription</keyword>
<evidence type="ECO:0000313" key="7">
    <source>
        <dbReference type="EMBL" id="MCM3715377.1"/>
    </source>
</evidence>
<dbReference type="Gene3D" id="1.10.1740.10">
    <property type="match status" value="1"/>
</dbReference>
<comment type="similarity">
    <text evidence="1">Belongs to the sigma-70 factor family. ECF subfamily.</text>
</comment>
<dbReference type="InterPro" id="IPR036388">
    <property type="entry name" value="WH-like_DNA-bd_sf"/>
</dbReference>
<dbReference type="EMBL" id="JAMBOL010000014">
    <property type="protein sequence ID" value="MCM3715377.1"/>
    <property type="molecule type" value="Genomic_DNA"/>
</dbReference>
<evidence type="ECO:0000259" key="5">
    <source>
        <dbReference type="Pfam" id="PF04542"/>
    </source>
</evidence>
<reference evidence="7" key="1">
    <citation type="submission" date="2022-05" db="EMBL/GenBank/DDBJ databases">
        <title>Comparative Genomics of Spacecraft Associated Microbes.</title>
        <authorList>
            <person name="Tran M.T."/>
            <person name="Wright A."/>
            <person name="Seuylemezian A."/>
            <person name="Eisen J."/>
            <person name="Coil D."/>
        </authorList>
    </citation>
    <scope>NUCLEOTIDE SEQUENCE</scope>
    <source>
        <strain evidence="7">214.1.1</strain>
    </source>
</reference>
<evidence type="ECO:0000313" key="8">
    <source>
        <dbReference type="Proteomes" id="UP001139179"/>
    </source>
</evidence>
<dbReference type="PANTHER" id="PTHR43133:SF60">
    <property type="entry name" value="RNA POLYMERASE SIGMA FACTOR SIGV"/>
    <property type="match status" value="1"/>
</dbReference>
<dbReference type="GO" id="GO:0016987">
    <property type="term" value="F:sigma factor activity"/>
    <property type="evidence" value="ECO:0007669"/>
    <property type="project" value="UniProtKB-KW"/>
</dbReference>
<dbReference type="InterPro" id="IPR013249">
    <property type="entry name" value="RNA_pol_sigma70_r4_t2"/>
</dbReference>
<feature type="domain" description="RNA polymerase sigma-70 region 2" evidence="5">
    <location>
        <begin position="23"/>
        <end position="89"/>
    </location>
</feature>
<dbReference type="InterPro" id="IPR039425">
    <property type="entry name" value="RNA_pol_sigma-70-like"/>
</dbReference>
<dbReference type="Pfam" id="PF04542">
    <property type="entry name" value="Sigma70_r2"/>
    <property type="match status" value="1"/>
</dbReference>